<evidence type="ECO:0000259" key="1">
    <source>
        <dbReference type="PROSITE" id="PS50801"/>
    </source>
</evidence>
<dbReference type="Gene3D" id="3.30.750.24">
    <property type="entry name" value="STAS domain"/>
    <property type="match status" value="1"/>
</dbReference>
<dbReference type="PROSITE" id="PS50801">
    <property type="entry name" value="STAS"/>
    <property type="match status" value="1"/>
</dbReference>
<sequence length="121" mass="13330">MLERSSSDYLASDPGVLPCWWRMVDRWDGVHLLVGGELDRASSDLLDEALRLLEIFPRTSHVDLSAVTFADPDGLEPLAASARRRAQNALPPLDLAGASRRVQRTFNRLVADPQRDHAAAG</sequence>
<organism evidence="2 3">
    <name type="scientific">Pseudonocardia alaniniphila</name>
    <dbReference type="NCBI Taxonomy" id="75291"/>
    <lineage>
        <taxon>Bacteria</taxon>
        <taxon>Bacillati</taxon>
        <taxon>Actinomycetota</taxon>
        <taxon>Actinomycetes</taxon>
        <taxon>Pseudonocardiales</taxon>
        <taxon>Pseudonocardiaceae</taxon>
        <taxon>Pseudonocardia</taxon>
    </lineage>
</organism>
<dbReference type="InterPro" id="IPR036513">
    <property type="entry name" value="STAS_dom_sf"/>
</dbReference>
<feature type="domain" description="STAS" evidence="1">
    <location>
        <begin position="32"/>
        <end position="108"/>
    </location>
</feature>
<dbReference type="EMBL" id="JAKXMK010000006">
    <property type="protein sequence ID" value="MCH6165414.1"/>
    <property type="molecule type" value="Genomic_DNA"/>
</dbReference>
<evidence type="ECO:0000313" key="2">
    <source>
        <dbReference type="EMBL" id="MCH6165414.1"/>
    </source>
</evidence>
<name>A0ABS9TA46_9PSEU</name>
<gene>
    <name evidence="2" type="ORF">MMF94_06955</name>
</gene>
<accession>A0ABS9TA46</accession>
<comment type="caution">
    <text evidence="2">The sequence shown here is derived from an EMBL/GenBank/DDBJ whole genome shotgun (WGS) entry which is preliminary data.</text>
</comment>
<keyword evidence="3" id="KW-1185">Reference proteome</keyword>
<proteinExistence type="predicted"/>
<dbReference type="RefSeq" id="WP_241035452.1">
    <property type="nucleotide sequence ID" value="NZ_BAAAJF010000032.1"/>
</dbReference>
<protein>
    <recommendedName>
        <fullName evidence="1">STAS domain-containing protein</fullName>
    </recommendedName>
</protein>
<dbReference type="SUPFAM" id="SSF52091">
    <property type="entry name" value="SpoIIaa-like"/>
    <property type="match status" value="1"/>
</dbReference>
<dbReference type="Proteomes" id="UP001299970">
    <property type="component" value="Unassembled WGS sequence"/>
</dbReference>
<reference evidence="2 3" key="1">
    <citation type="submission" date="2022-03" db="EMBL/GenBank/DDBJ databases">
        <title>Pseudonocardia alaer sp. nov., a novel actinomycete isolated from reed forest soil.</title>
        <authorList>
            <person name="Wang L."/>
        </authorList>
    </citation>
    <scope>NUCLEOTIDE SEQUENCE [LARGE SCALE GENOMIC DNA]</scope>
    <source>
        <strain evidence="2 3">Y-16303</strain>
    </source>
</reference>
<dbReference type="InterPro" id="IPR002645">
    <property type="entry name" value="STAS_dom"/>
</dbReference>
<evidence type="ECO:0000313" key="3">
    <source>
        <dbReference type="Proteomes" id="UP001299970"/>
    </source>
</evidence>